<sequence length="199" mass="21707">MFGVVASGKLVNTNVQEAGVNEYFLTLEDALSVNHIVVFLTGQIPFSEGFGGSIYLGWPAEGGGMSWQLLGFISNSKPSAIFKITKVKPSETVTPFGQEMMATVGHHSTAMVGLRVEPLDQLAQETPASGTQPSSLSNMSEFSQKMLENLFNFASSYAVDPTRSALTPGETYIPAAALRQWYSNFQRRLSLNPNFWKTL</sequence>
<name>A0AA35WJL3_GEOBA</name>
<feature type="domain" description="Hikeshi-like C-terminal" evidence="3">
    <location>
        <begin position="138"/>
        <end position="197"/>
    </location>
</feature>
<dbReference type="GO" id="GO:0006606">
    <property type="term" value="P:protein import into nucleus"/>
    <property type="evidence" value="ECO:0007669"/>
    <property type="project" value="TreeGrafter"/>
</dbReference>
<evidence type="ECO:0000313" key="5">
    <source>
        <dbReference type="Proteomes" id="UP001174909"/>
    </source>
</evidence>
<evidence type="ECO:0000259" key="3">
    <source>
        <dbReference type="Pfam" id="PF21057"/>
    </source>
</evidence>
<dbReference type="GO" id="GO:0030544">
    <property type="term" value="F:Hsp70 protein binding"/>
    <property type="evidence" value="ECO:0007669"/>
    <property type="project" value="TreeGrafter"/>
</dbReference>
<dbReference type="Pfam" id="PF21057">
    <property type="entry name" value="Hikeshi-like_C"/>
    <property type="match status" value="1"/>
</dbReference>
<proteinExistence type="inferred from homology"/>
<dbReference type="Proteomes" id="UP001174909">
    <property type="component" value="Unassembled WGS sequence"/>
</dbReference>
<dbReference type="InterPro" id="IPR031318">
    <property type="entry name" value="OPI10"/>
</dbReference>
<comment type="caution">
    <text evidence="4">The sequence shown here is derived from an EMBL/GenBank/DDBJ whole genome shotgun (WGS) entry which is preliminary data.</text>
</comment>
<dbReference type="GO" id="GO:0061608">
    <property type="term" value="F:nuclear import signal receptor activity"/>
    <property type="evidence" value="ECO:0007669"/>
    <property type="project" value="TreeGrafter"/>
</dbReference>
<dbReference type="InterPro" id="IPR008493">
    <property type="entry name" value="Hikeshi-like_N"/>
</dbReference>
<gene>
    <name evidence="4" type="ORF">GBAR_LOCUS13931</name>
</gene>
<reference evidence="4" key="1">
    <citation type="submission" date="2023-03" db="EMBL/GenBank/DDBJ databases">
        <authorList>
            <person name="Steffen K."/>
            <person name="Cardenas P."/>
        </authorList>
    </citation>
    <scope>NUCLEOTIDE SEQUENCE</scope>
</reference>
<dbReference type="AlphaFoldDB" id="A0AA35WJL3"/>
<feature type="domain" description="Hikeshi-like N-terminal" evidence="2">
    <location>
        <begin position="5"/>
        <end position="131"/>
    </location>
</feature>
<dbReference type="PANTHER" id="PTHR12925:SF0">
    <property type="entry name" value="PROTEIN HIKESHI"/>
    <property type="match status" value="1"/>
</dbReference>
<comment type="similarity">
    <text evidence="1">Belongs to the OPI10 family.</text>
</comment>
<dbReference type="GO" id="GO:0005829">
    <property type="term" value="C:cytosol"/>
    <property type="evidence" value="ECO:0007669"/>
    <property type="project" value="TreeGrafter"/>
</dbReference>
<protein>
    <submittedName>
        <fullName evidence="4">Protein Hikeshi</fullName>
    </submittedName>
</protein>
<evidence type="ECO:0000256" key="1">
    <source>
        <dbReference type="ARBA" id="ARBA00006623"/>
    </source>
</evidence>
<keyword evidence="5" id="KW-1185">Reference proteome</keyword>
<accession>A0AA35WJL3</accession>
<dbReference type="InterPro" id="IPR048364">
    <property type="entry name" value="Hikeshi-like_C"/>
</dbReference>
<dbReference type="GO" id="GO:0005634">
    <property type="term" value="C:nucleus"/>
    <property type="evidence" value="ECO:0007669"/>
    <property type="project" value="TreeGrafter"/>
</dbReference>
<organism evidence="4 5">
    <name type="scientific">Geodia barretti</name>
    <name type="common">Barrett's horny sponge</name>
    <dbReference type="NCBI Taxonomy" id="519541"/>
    <lineage>
        <taxon>Eukaryota</taxon>
        <taxon>Metazoa</taxon>
        <taxon>Porifera</taxon>
        <taxon>Demospongiae</taxon>
        <taxon>Heteroscleromorpha</taxon>
        <taxon>Tetractinellida</taxon>
        <taxon>Astrophorina</taxon>
        <taxon>Geodiidae</taxon>
        <taxon>Geodia</taxon>
    </lineage>
</organism>
<evidence type="ECO:0000259" key="2">
    <source>
        <dbReference type="Pfam" id="PF05603"/>
    </source>
</evidence>
<dbReference type="PANTHER" id="PTHR12925">
    <property type="entry name" value="HIKESHI FAMILY MEMBER"/>
    <property type="match status" value="1"/>
</dbReference>
<dbReference type="Pfam" id="PF05603">
    <property type="entry name" value="Hikeshi-like_N"/>
    <property type="match status" value="1"/>
</dbReference>
<evidence type="ECO:0000313" key="4">
    <source>
        <dbReference type="EMBL" id="CAI8023873.1"/>
    </source>
</evidence>
<dbReference type="EMBL" id="CASHTH010002039">
    <property type="protein sequence ID" value="CAI8023873.1"/>
    <property type="molecule type" value="Genomic_DNA"/>
</dbReference>